<dbReference type="InterPro" id="IPR024654">
    <property type="entry name" value="Calcineurin-like_PHP_lpxH"/>
</dbReference>
<comment type="caution">
    <text evidence="3">The sequence shown here is derived from an EMBL/GenBank/DDBJ whole genome shotgun (WGS) entry which is preliminary data.</text>
</comment>
<dbReference type="InterPro" id="IPR011152">
    <property type="entry name" value="Pesterase_MJ0912"/>
</dbReference>
<evidence type="ECO:0000259" key="2">
    <source>
        <dbReference type="Pfam" id="PF12850"/>
    </source>
</evidence>
<name>A0A2T0LDL4_9BACL</name>
<evidence type="ECO:0000313" key="4">
    <source>
        <dbReference type="Proteomes" id="UP000237797"/>
    </source>
</evidence>
<dbReference type="Proteomes" id="UP000237797">
    <property type="component" value="Unassembled WGS sequence"/>
</dbReference>
<dbReference type="PANTHER" id="PTHR42850">
    <property type="entry name" value="METALLOPHOSPHOESTERASE"/>
    <property type="match status" value="1"/>
</dbReference>
<protein>
    <submittedName>
        <fullName evidence="3">Putative phosphodiesterase</fullName>
    </submittedName>
</protein>
<dbReference type="Pfam" id="PF12850">
    <property type="entry name" value="Metallophos_2"/>
    <property type="match status" value="1"/>
</dbReference>
<comment type="similarity">
    <text evidence="1">Belongs to the metallophosphoesterase superfamily. YfcE family.</text>
</comment>
<evidence type="ECO:0000256" key="1">
    <source>
        <dbReference type="ARBA" id="ARBA00008950"/>
    </source>
</evidence>
<dbReference type="InterPro" id="IPR050126">
    <property type="entry name" value="Ap4A_hydrolase"/>
</dbReference>
<dbReference type="OrthoDB" id="9813918at2"/>
<sequence length="243" mass="27665">MRVAFIADIHGNGVALDAVLEDIEKRKVDRIAVLGDIAFRGPEPKRVQERVRSLPADVIKGNADEWTARGVRPGEVPEAARAMMNREREWTAARLDEEDFQYLRDLPESLELELSETIRVHAFHATPENLFDVVLPETDDAAMKARMMRRGDVRLFVCAHIHLPYVRFIEGRCIVNTGSVGLPFDGLPQASYALVEADEDRFRVSIERVPYDVEKVVKQFRNCDYPNRDLLIRVVRNATSPGR</sequence>
<dbReference type="AlphaFoldDB" id="A0A2T0LDL4"/>
<dbReference type="SUPFAM" id="SSF56300">
    <property type="entry name" value="Metallo-dependent phosphatases"/>
    <property type="match status" value="1"/>
</dbReference>
<dbReference type="GO" id="GO:0016791">
    <property type="term" value="F:phosphatase activity"/>
    <property type="evidence" value="ECO:0007669"/>
    <property type="project" value="TreeGrafter"/>
</dbReference>
<dbReference type="EMBL" id="PVNE01000018">
    <property type="protein sequence ID" value="PRX39939.1"/>
    <property type="molecule type" value="Genomic_DNA"/>
</dbReference>
<dbReference type="RefSeq" id="WP_106345653.1">
    <property type="nucleotide sequence ID" value="NZ_PVNE01000018.1"/>
</dbReference>
<reference evidence="3 4" key="1">
    <citation type="submission" date="2018-03" db="EMBL/GenBank/DDBJ databases">
        <title>Genomic Encyclopedia of Archaeal and Bacterial Type Strains, Phase II (KMG-II): from individual species to whole genera.</title>
        <authorList>
            <person name="Goeker M."/>
        </authorList>
    </citation>
    <scope>NUCLEOTIDE SEQUENCE [LARGE SCALE GENOMIC DNA]</scope>
    <source>
        <strain evidence="3 4">DSM 44946</strain>
    </source>
</reference>
<dbReference type="CDD" id="cd00838">
    <property type="entry name" value="MPP_superfamily"/>
    <property type="match status" value="1"/>
</dbReference>
<evidence type="ECO:0000313" key="3">
    <source>
        <dbReference type="EMBL" id="PRX39939.1"/>
    </source>
</evidence>
<feature type="domain" description="Calcineurin-like phosphoesterase" evidence="2">
    <location>
        <begin position="1"/>
        <end position="199"/>
    </location>
</feature>
<accession>A0A2T0LDL4</accession>
<dbReference type="Gene3D" id="3.60.21.10">
    <property type="match status" value="1"/>
</dbReference>
<dbReference type="PIRSF" id="PIRSF000883">
    <property type="entry name" value="Pesterase_MJ0912"/>
    <property type="match status" value="1"/>
</dbReference>
<dbReference type="InterPro" id="IPR029052">
    <property type="entry name" value="Metallo-depent_PP-like"/>
</dbReference>
<gene>
    <name evidence="3" type="ORF">CLV97_11814</name>
</gene>
<organism evidence="3 4">
    <name type="scientific">Planifilum fimeticola</name>
    <dbReference type="NCBI Taxonomy" id="201975"/>
    <lineage>
        <taxon>Bacteria</taxon>
        <taxon>Bacillati</taxon>
        <taxon>Bacillota</taxon>
        <taxon>Bacilli</taxon>
        <taxon>Bacillales</taxon>
        <taxon>Thermoactinomycetaceae</taxon>
        <taxon>Planifilum</taxon>
    </lineage>
</organism>
<keyword evidence="4" id="KW-1185">Reference proteome</keyword>
<proteinExistence type="inferred from homology"/>
<dbReference type="PANTHER" id="PTHR42850:SF2">
    <property type="entry name" value="BLL5683 PROTEIN"/>
    <property type="match status" value="1"/>
</dbReference>
<dbReference type="GO" id="GO:0005737">
    <property type="term" value="C:cytoplasm"/>
    <property type="evidence" value="ECO:0007669"/>
    <property type="project" value="TreeGrafter"/>
</dbReference>